<protein>
    <submittedName>
        <fullName evidence="2">Uncharacterized protein</fullName>
    </submittedName>
</protein>
<comment type="caution">
    <text evidence="2">The sequence shown here is derived from an EMBL/GenBank/DDBJ whole genome shotgun (WGS) entry which is preliminary data.</text>
</comment>
<keyword evidence="1" id="KW-1133">Transmembrane helix</keyword>
<evidence type="ECO:0000256" key="1">
    <source>
        <dbReference type="SAM" id="Phobius"/>
    </source>
</evidence>
<accession>W9WX03</accession>
<keyword evidence="1" id="KW-0472">Membrane</keyword>
<feature type="transmembrane region" description="Helical" evidence="1">
    <location>
        <begin position="101"/>
        <end position="127"/>
    </location>
</feature>
<dbReference type="STRING" id="1182543.W9WX03"/>
<feature type="transmembrane region" description="Helical" evidence="1">
    <location>
        <begin position="72"/>
        <end position="95"/>
    </location>
</feature>
<dbReference type="RefSeq" id="XP_007742684.1">
    <property type="nucleotide sequence ID" value="XM_007744494.1"/>
</dbReference>
<organism evidence="2 3">
    <name type="scientific">Cladophialophora psammophila CBS 110553</name>
    <dbReference type="NCBI Taxonomy" id="1182543"/>
    <lineage>
        <taxon>Eukaryota</taxon>
        <taxon>Fungi</taxon>
        <taxon>Dikarya</taxon>
        <taxon>Ascomycota</taxon>
        <taxon>Pezizomycotina</taxon>
        <taxon>Eurotiomycetes</taxon>
        <taxon>Chaetothyriomycetidae</taxon>
        <taxon>Chaetothyriales</taxon>
        <taxon>Herpotrichiellaceae</taxon>
        <taxon>Cladophialophora</taxon>
    </lineage>
</organism>
<feature type="transmembrane region" description="Helical" evidence="1">
    <location>
        <begin position="170"/>
        <end position="188"/>
    </location>
</feature>
<evidence type="ECO:0000313" key="2">
    <source>
        <dbReference type="EMBL" id="EXJ72737.1"/>
    </source>
</evidence>
<feature type="transmembrane region" description="Helical" evidence="1">
    <location>
        <begin position="139"/>
        <end position="164"/>
    </location>
</feature>
<proteinExistence type="predicted"/>
<dbReference type="Proteomes" id="UP000019471">
    <property type="component" value="Unassembled WGS sequence"/>
</dbReference>
<dbReference type="OrthoDB" id="3750908at2759"/>
<sequence>MESERNMTNMDNKPYSEQTVYGGGYFPDELPTRPAPTRAAARWTKLRGFFTFSPYSYNFIHTPDGQARVRRIVMIVILVLRSAISALSIVSAVINRNVAGIVIYSLLAILSLWFTATCLAIIGNAAGNRNYSGQVIKRWYFDIFLGVCLLIHAGLIVAWCFGLTGWVLEVAGIGMWLAILGVAFIAGWEPKSYSLVWVT</sequence>
<reference evidence="2 3" key="1">
    <citation type="submission" date="2013-03" db="EMBL/GenBank/DDBJ databases">
        <title>The Genome Sequence of Cladophialophora psammophila CBS 110553.</title>
        <authorList>
            <consortium name="The Broad Institute Genomics Platform"/>
            <person name="Cuomo C."/>
            <person name="de Hoog S."/>
            <person name="Gorbushina A."/>
            <person name="Walker B."/>
            <person name="Young S.K."/>
            <person name="Zeng Q."/>
            <person name="Gargeya S."/>
            <person name="Fitzgerald M."/>
            <person name="Haas B."/>
            <person name="Abouelleil A."/>
            <person name="Allen A.W."/>
            <person name="Alvarado L."/>
            <person name="Arachchi H.M."/>
            <person name="Berlin A.M."/>
            <person name="Chapman S.B."/>
            <person name="Gainer-Dewar J."/>
            <person name="Goldberg J."/>
            <person name="Griggs A."/>
            <person name="Gujja S."/>
            <person name="Hansen M."/>
            <person name="Howarth C."/>
            <person name="Imamovic A."/>
            <person name="Ireland A."/>
            <person name="Larimer J."/>
            <person name="McCowan C."/>
            <person name="Murphy C."/>
            <person name="Pearson M."/>
            <person name="Poon T.W."/>
            <person name="Priest M."/>
            <person name="Roberts A."/>
            <person name="Saif S."/>
            <person name="Shea T."/>
            <person name="Sisk P."/>
            <person name="Sykes S."/>
            <person name="Wortman J."/>
            <person name="Nusbaum C."/>
            <person name="Birren B."/>
        </authorList>
    </citation>
    <scope>NUCLEOTIDE SEQUENCE [LARGE SCALE GENOMIC DNA]</scope>
    <source>
        <strain evidence="2 3">CBS 110553</strain>
    </source>
</reference>
<name>W9WX03_9EURO</name>
<dbReference type="HOGENOM" id="CLU_1489019_0_0_1"/>
<dbReference type="GeneID" id="19188611"/>
<keyword evidence="3" id="KW-1185">Reference proteome</keyword>
<dbReference type="AlphaFoldDB" id="W9WX03"/>
<evidence type="ECO:0000313" key="3">
    <source>
        <dbReference type="Proteomes" id="UP000019471"/>
    </source>
</evidence>
<dbReference type="eggNOG" id="ENOG502T44S">
    <property type="taxonomic scope" value="Eukaryota"/>
</dbReference>
<gene>
    <name evidence="2" type="ORF">A1O5_03884</name>
</gene>
<dbReference type="EMBL" id="AMGX01000005">
    <property type="protein sequence ID" value="EXJ72737.1"/>
    <property type="molecule type" value="Genomic_DNA"/>
</dbReference>
<keyword evidence="1" id="KW-0812">Transmembrane</keyword>